<name>A0A817A415_9BILA</name>
<keyword evidence="1" id="KW-0812">Transmembrane</keyword>
<evidence type="ECO:0000256" key="1">
    <source>
        <dbReference type="SAM" id="Phobius"/>
    </source>
</evidence>
<evidence type="ECO:0000313" key="3">
    <source>
        <dbReference type="EMBL" id="CAF2252915.1"/>
    </source>
</evidence>
<dbReference type="Proteomes" id="UP000663855">
    <property type="component" value="Unassembled WGS sequence"/>
</dbReference>
<accession>A0A817A415</accession>
<keyword evidence="1" id="KW-0472">Membrane</keyword>
<dbReference type="EMBL" id="CAJNOV010002738">
    <property type="protein sequence ID" value="CAF1113829.1"/>
    <property type="molecule type" value="Genomic_DNA"/>
</dbReference>
<evidence type="ECO:0000313" key="2">
    <source>
        <dbReference type="EMBL" id="CAF1113829.1"/>
    </source>
</evidence>
<feature type="transmembrane region" description="Helical" evidence="1">
    <location>
        <begin position="96"/>
        <end position="121"/>
    </location>
</feature>
<dbReference type="Proteomes" id="UP000663856">
    <property type="component" value="Unassembled WGS sequence"/>
</dbReference>
<evidence type="ECO:0000313" key="4">
    <source>
        <dbReference type="Proteomes" id="UP000663856"/>
    </source>
</evidence>
<comment type="caution">
    <text evidence="3">The sequence shown here is derived from an EMBL/GenBank/DDBJ whole genome shotgun (WGS) entry which is preliminary data.</text>
</comment>
<reference evidence="3" key="1">
    <citation type="submission" date="2021-02" db="EMBL/GenBank/DDBJ databases">
        <authorList>
            <person name="Nowell W R."/>
        </authorList>
    </citation>
    <scope>NUCLEOTIDE SEQUENCE</scope>
</reference>
<sequence>MNLISLSSSSSSSIVQMEFGLFSSSLSTTSVEYGSSGSTITTEAESGSSSIIIIETERGSSSSSTIIIEQTRAIISQEKNNSSLISLSNRHVKIHFALRAVVFVYIFIVKFILCICFSHLYDHIQT</sequence>
<protein>
    <submittedName>
        <fullName evidence="3">Uncharacterized protein</fullName>
    </submittedName>
</protein>
<organism evidence="3 4">
    <name type="scientific">Rotaria magnacalcarata</name>
    <dbReference type="NCBI Taxonomy" id="392030"/>
    <lineage>
        <taxon>Eukaryota</taxon>
        <taxon>Metazoa</taxon>
        <taxon>Spiralia</taxon>
        <taxon>Gnathifera</taxon>
        <taxon>Rotifera</taxon>
        <taxon>Eurotatoria</taxon>
        <taxon>Bdelloidea</taxon>
        <taxon>Philodinida</taxon>
        <taxon>Philodinidae</taxon>
        <taxon>Rotaria</taxon>
    </lineage>
</organism>
<keyword evidence="1" id="KW-1133">Transmembrane helix</keyword>
<gene>
    <name evidence="2" type="ORF">CJN711_LOCUS7741</name>
    <name evidence="3" type="ORF">WKI299_LOCUS37150</name>
</gene>
<proteinExistence type="predicted"/>
<dbReference type="EMBL" id="CAJNRF010018294">
    <property type="protein sequence ID" value="CAF2252915.1"/>
    <property type="molecule type" value="Genomic_DNA"/>
</dbReference>
<dbReference type="AlphaFoldDB" id="A0A817A415"/>